<evidence type="ECO:0000256" key="3">
    <source>
        <dbReference type="ARBA" id="ARBA00022448"/>
    </source>
</evidence>
<sequence length="333" mass="36592">MNPENEVLRLDGVSKVFFQRASLRASNVIKAVTNASLSLRRGEVVALVGESGSGKSTLGRAAIRITEPSQGKIWLEGRQITHLDRRKLKPLRRKMQMIFQDPYGSLNPKIRIGEAVGEGMRLHGIASSRDVGQRVAAAIERVGLPAELAKRWPSALSGGQRQRIAIARALAVEPSIIVADEPTSALDVSVQAEIMDLLKDLQRREHLSMLFISHDLRIVRELSDRVLVLYLGHVVEAGPVNQVFSSPAHPYTEALLQSVPRHPAEPAKKRLVLEGELPNPISPPQGCVFHPRCRYALPACKQADMSSRTVAPGHLTACIRDDLDLNATAVERR</sequence>
<evidence type="ECO:0000256" key="5">
    <source>
        <dbReference type="ARBA" id="ARBA00022840"/>
    </source>
</evidence>
<comment type="similarity">
    <text evidence="2">Belongs to the ABC transporter superfamily.</text>
</comment>
<evidence type="ECO:0000256" key="2">
    <source>
        <dbReference type="ARBA" id="ARBA00005417"/>
    </source>
</evidence>
<evidence type="ECO:0000313" key="7">
    <source>
        <dbReference type="EMBL" id="MBW3096012.1"/>
    </source>
</evidence>
<reference evidence="7" key="1">
    <citation type="submission" date="2021-07" db="EMBL/GenBank/DDBJ databases">
        <title>Pseudohoeflea marina sp. nov. a polyhydroxyalcanoate-producing bacterium.</title>
        <authorList>
            <person name="Zheng W."/>
            <person name="Yu S."/>
            <person name="Huang Y."/>
        </authorList>
    </citation>
    <scope>NUCLEOTIDE SEQUENCE</scope>
    <source>
        <strain evidence="7">DP4N28-3</strain>
    </source>
</reference>
<proteinExistence type="inferred from homology"/>
<keyword evidence="8" id="KW-1185">Reference proteome</keyword>
<evidence type="ECO:0000256" key="1">
    <source>
        <dbReference type="ARBA" id="ARBA00004202"/>
    </source>
</evidence>
<evidence type="ECO:0000256" key="4">
    <source>
        <dbReference type="ARBA" id="ARBA00022741"/>
    </source>
</evidence>
<keyword evidence="5 7" id="KW-0067">ATP-binding</keyword>
<dbReference type="NCBIfam" id="TIGR01727">
    <property type="entry name" value="oligo_HPY"/>
    <property type="match status" value="1"/>
</dbReference>
<dbReference type="InterPro" id="IPR017871">
    <property type="entry name" value="ABC_transporter-like_CS"/>
</dbReference>
<keyword evidence="3" id="KW-0813">Transport</keyword>
<dbReference type="InterPro" id="IPR003439">
    <property type="entry name" value="ABC_transporter-like_ATP-bd"/>
</dbReference>
<dbReference type="PROSITE" id="PS50893">
    <property type="entry name" value="ABC_TRANSPORTER_2"/>
    <property type="match status" value="1"/>
</dbReference>
<dbReference type="InterPro" id="IPR013563">
    <property type="entry name" value="Oligopep_ABC_C"/>
</dbReference>
<accession>A0ABS6WKP7</accession>
<dbReference type="PANTHER" id="PTHR43776:SF7">
    <property type="entry name" value="D,D-DIPEPTIDE TRANSPORT ATP-BINDING PROTEIN DDPF-RELATED"/>
    <property type="match status" value="1"/>
</dbReference>
<dbReference type="InterPro" id="IPR003593">
    <property type="entry name" value="AAA+_ATPase"/>
</dbReference>
<dbReference type="PANTHER" id="PTHR43776">
    <property type="entry name" value="TRANSPORT ATP-BINDING PROTEIN"/>
    <property type="match status" value="1"/>
</dbReference>
<organism evidence="7 8">
    <name type="scientific">Pseudohoeflea coraliihabitans</name>
    <dbReference type="NCBI Taxonomy" id="2860393"/>
    <lineage>
        <taxon>Bacteria</taxon>
        <taxon>Pseudomonadati</taxon>
        <taxon>Pseudomonadota</taxon>
        <taxon>Alphaproteobacteria</taxon>
        <taxon>Hyphomicrobiales</taxon>
        <taxon>Rhizobiaceae</taxon>
        <taxon>Pseudohoeflea</taxon>
    </lineage>
</organism>
<dbReference type="Pfam" id="PF08352">
    <property type="entry name" value="oligo_HPY"/>
    <property type="match status" value="1"/>
</dbReference>
<comment type="subcellular location">
    <subcellularLocation>
        <location evidence="1">Cell membrane</location>
        <topology evidence="1">Peripheral membrane protein</topology>
    </subcellularLocation>
</comment>
<dbReference type="RefSeq" id="WP_219157834.1">
    <property type="nucleotide sequence ID" value="NZ_JAHWQX010000001.1"/>
</dbReference>
<evidence type="ECO:0000313" key="8">
    <source>
        <dbReference type="Proteomes" id="UP001430804"/>
    </source>
</evidence>
<comment type="caution">
    <text evidence="7">The sequence shown here is derived from an EMBL/GenBank/DDBJ whole genome shotgun (WGS) entry which is preliminary data.</text>
</comment>
<dbReference type="EMBL" id="JAHWQX010000001">
    <property type="protein sequence ID" value="MBW3096012.1"/>
    <property type="molecule type" value="Genomic_DNA"/>
</dbReference>
<dbReference type="PROSITE" id="PS00211">
    <property type="entry name" value="ABC_TRANSPORTER_1"/>
    <property type="match status" value="1"/>
</dbReference>
<dbReference type="Proteomes" id="UP001430804">
    <property type="component" value="Unassembled WGS sequence"/>
</dbReference>
<dbReference type="Pfam" id="PF00005">
    <property type="entry name" value="ABC_tran"/>
    <property type="match status" value="1"/>
</dbReference>
<keyword evidence="4" id="KW-0547">Nucleotide-binding</keyword>
<dbReference type="InterPro" id="IPR050319">
    <property type="entry name" value="ABC_transp_ATP-bind"/>
</dbReference>
<name>A0ABS6WKP7_9HYPH</name>
<dbReference type="CDD" id="cd03257">
    <property type="entry name" value="ABC_NikE_OppD_transporters"/>
    <property type="match status" value="1"/>
</dbReference>
<protein>
    <submittedName>
        <fullName evidence="7">ATP-binding cassette domain-containing protein</fullName>
    </submittedName>
</protein>
<dbReference type="GO" id="GO:0005524">
    <property type="term" value="F:ATP binding"/>
    <property type="evidence" value="ECO:0007669"/>
    <property type="project" value="UniProtKB-KW"/>
</dbReference>
<feature type="domain" description="ABC transporter" evidence="6">
    <location>
        <begin position="8"/>
        <end position="256"/>
    </location>
</feature>
<dbReference type="SMART" id="SM00382">
    <property type="entry name" value="AAA"/>
    <property type="match status" value="1"/>
</dbReference>
<evidence type="ECO:0000259" key="6">
    <source>
        <dbReference type="PROSITE" id="PS50893"/>
    </source>
</evidence>
<gene>
    <name evidence="7" type="ORF">KY465_01825</name>
</gene>